<dbReference type="Proteomes" id="UP000054526">
    <property type="component" value="Unassembled WGS sequence"/>
</dbReference>
<comment type="catalytic activity">
    <reaction evidence="9">
        <text>(sulfur carrier)-H + L-cysteine = (sulfur carrier)-SH + L-alanine</text>
        <dbReference type="Rhea" id="RHEA:43892"/>
        <dbReference type="Rhea" id="RHEA-COMP:14737"/>
        <dbReference type="Rhea" id="RHEA-COMP:14739"/>
        <dbReference type="ChEBI" id="CHEBI:29917"/>
        <dbReference type="ChEBI" id="CHEBI:35235"/>
        <dbReference type="ChEBI" id="CHEBI:57972"/>
        <dbReference type="ChEBI" id="CHEBI:64428"/>
        <dbReference type="EC" id="2.8.1.7"/>
    </reaction>
</comment>
<keyword evidence="6" id="KW-0663">Pyridoxal phosphate</keyword>
<evidence type="ECO:0000256" key="7">
    <source>
        <dbReference type="ARBA" id="ARBA00023004"/>
    </source>
</evidence>
<dbReference type="SUPFAM" id="SSF53383">
    <property type="entry name" value="PLP-dependent transferases"/>
    <property type="match status" value="1"/>
</dbReference>
<dbReference type="PANTHER" id="PTHR11601">
    <property type="entry name" value="CYSTEINE DESULFURYLASE FAMILY MEMBER"/>
    <property type="match status" value="1"/>
</dbReference>
<dbReference type="Gene3D" id="3.90.1150.10">
    <property type="entry name" value="Aspartate Aminotransferase, domain 1"/>
    <property type="match status" value="1"/>
</dbReference>
<dbReference type="Pfam" id="PF00266">
    <property type="entry name" value="Aminotran_5"/>
    <property type="match status" value="1"/>
</dbReference>
<dbReference type="InterPro" id="IPR015422">
    <property type="entry name" value="PyrdxlP-dep_Trfase_small"/>
</dbReference>
<sequence>MTSIYFDHAATTPMRAEAVEAYVEAAAGGPHNPSSLHGYGRAGRGRVTAARDSLARLLGCQASELVFTGSGSESDNSALFGAARAQLKRGRDGIVTTAVEHHAVLNTCLELEAQGFRLTILPVDEHGRISPSAAEAAINEKTAVVSVMAGNNETGTLQPVAEVGELARKHKALMHVDAVQAFGYLQLDLRELPIDLLSISAHKINGPQGVGLLYVRKGVPFHPVIFGGSQERNRRAGTENVAGIAAFAKAAELALNERESRWSHAAGIRDELLRALSEMIGREHFTVNGHLEQRLPHIVNLSFPGISSESMLMNLDLEGVAASGGSACTSGSLQPSHVLTAMKLSQDRIASAVRFSFGLGNTTEEAVETAKIVATISARLRNR</sequence>
<evidence type="ECO:0000256" key="2">
    <source>
        <dbReference type="ARBA" id="ARBA00006490"/>
    </source>
</evidence>
<keyword evidence="13" id="KW-1185">Reference proteome</keyword>
<keyword evidence="5" id="KW-0479">Metal-binding</keyword>
<dbReference type="InterPro" id="IPR015421">
    <property type="entry name" value="PyrdxlP-dep_Trfase_major"/>
</dbReference>
<evidence type="ECO:0000256" key="4">
    <source>
        <dbReference type="ARBA" id="ARBA00022679"/>
    </source>
</evidence>
<dbReference type="Gene3D" id="3.40.640.10">
    <property type="entry name" value="Type I PLP-dependent aspartate aminotransferase-like (Major domain)"/>
    <property type="match status" value="1"/>
</dbReference>
<comment type="similarity">
    <text evidence="2">Belongs to the class-V pyridoxal-phosphate-dependent aminotransferase family. NifS/IscS subfamily.</text>
</comment>
<protein>
    <recommendedName>
        <fullName evidence="3">cysteine desulfurase</fullName>
        <ecNumber evidence="3">2.8.1.7</ecNumber>
    </recommendedName>
</protein>
<evidence type="ECO:0000256" key="6">
    <source>
        <dbReference type="ARBA" id="ARBA00022898"/>
    </source>
</evidence>
<dbReference type="InterPro" id="IPR015424">
    <property type="entry name" value="PyrdxlP-dep_Trfase"/>
</dbReference>
<dbReference type="PIRSF" id="PIRSF005572">
    <property type="entry name" value="NifS"/>
    <property type="match status" value="1"/>
</dbReference>
<evidence type="ECO:0000259" key="11">
    <source>
        <dbReference type="Pfam" id="PF00266"/>
    </source>
</evidence>
<evidence type="ECO:0000313" key="13">
    <source>
        <dbReference type="Proteomes" id="UP000054526"/>
    </source>
</evidence>
<evidence type="ECO:0000256" key="9">
    <source>
        <dbReference type="ARBA" id="ARBA00050776"/>
    </source>
</evidence>
<reference evidence="12 13" key="1">
    <citation type="submission" date="2014-12" db="EMBL/GenBank/DDBJ databases">
        <title>Draft genome sequence of Cohnella kolymensis strain B-2846.</title>
        <authorList>
            <person name="Karlyshev A.V."/>
            <person name="Kudryashova E.B."/>
        </authorList>
    </citation>
    <scope>NUCLEOTIDE SEQUENCE [LARGE SCALE GENOMIC DNA]</scope>
    <source>
        <strain evidence="12 13">VKM B-2846</strain>
    </source>
</reference>
<evidence type="ECO:0000256" key="10">
    <source>
        <dbReference type="RuleBase" id="RU004504"/>
    </source>
</evidence>
<comment type="caution">
    <text evidence="12">The sequence shown here is derived from an EMBL/GenBank/DDBJ whole genome shotgun (WGS) entry which is preliminary data.</text>
</comment>
<dbReference type="PANTHER" id="PTHR11601:SF34">
    <property type="entry name" value="CYSTEINE DESULFURASE"/>
    <property type="match status" value="1"/>
</dbReference>
<dbReference type="PROSITE" id="PS00595">
    <property type="entry name" value="AA_TRANSFER_CLASS_5"/>
    <property type="match status" value="1"/>
</dbReference>
<dbReference type="RefSeq" id="WP_041058304.1">
    <property type="nucleotide sequence ID" value="NZ_JXAL01000001.1"/>
</dbReference>
<dbReference type="Gene3D" id="1.10.260.50">
    <property type="match status" value="1"/>
</dbReference>
<proteinExistence type="inferred from homology"/>
<dbReference type="EC" id="2.8.1.7" evidence="3"/>
<name>A0ABR5A854_9BACL</name>
<keyword evidence="4" id="KW-0808">Transferase</keyword>
<dbReference type="InterPro" id="IPR020578">
    <property type="entry name" value="Aminotrans_V_PyrdxlP_BS"/>
</dbReference>
<dbReference type="EMBL" id="JXAL01000001">
    <property type="protein sequence ID" value="KIL37226.1"/>
    <property type="molecule type" value="Genomic_DNA"/>
</dbReference>
<feature type="domain" description="Aminotransferase class V" evidence="11">
    <location>
        <begin position="4"/>
        <end position="365"/>
    </location>
</feature>
<gene>
    <name evidence="12" type="ORF">SD71_00415</name>
</gene>
<dbReference type="InterPro" id="IPR000192">
    <property type="entry name" value="Aminotrans_V_dom"/>
</dbReference>
<evidence type="ECO:0000256" key="3">
    <source>
        <dbReference type="ARBA" id="ARBA00012239"/>
    </source>
</evidence>
<keyword evidence="7" id="KW-0408">Iron</keyword>
<evidence type="ECO:0000256" key="5">
    <source>
        <dbReference type="ARBA" id="ARBA00022723"/>
    </source>
</evidence>
<keyword evidence="8" id="KW-0411">Iron-sulfur</keyword>
<organism evidence="12 13">
    <name type="scientific">Cohnella kolymensis</name>
    <dbReference type="NCBI Taxonomy" id="1590652"/>
    <lineage>
        <taxon>Bacteria</taxon>
        <taxon>Bacillati</taxon>
        <taxon>Bacillota</taxon>
        <taxon>Bacilli</taxon>
        <taxon>Bacillales</taxon>
        <taxon>Paenibacillaceae</taxon>
        <taxon>Cohnella</taxon>
    </lineage>
</organism>
<dbReference type="InterPro" id="IPR016454">
    <property type="entry name" value="Cysteine_dSase"/>
</dbReference>
<evidence type="ECO:0000256" key="8">
    <source>
        <dbReference type="ARBA" id="ARBA00023014"/>
    </source>
</evidence>
<evidence type="ECO:0000313" key="12">
    <source>
        <dbReference type="EMBL" id="KIL37226.1"/>
    </source>
</evidence>
<comment type="cofactor">
    <cofactor evidence="1 10">
        <name>pyridoxal 5'-phosphate</name>
        <dbReference type="ChEBI" id="CHEBI:597326"/>
    </cofactor>
</comment>
<accession>A0ABR5A854</accession>
<evidence type="ECO:0000256" key="1">
    <source>
        <dbReference type="ARBA" id="ARBA00001933"/>
    </source>
</evidence>